<feature type="transmembrane region" description="Helical" evidence="1">
    <location>
        <begin position="75"/>
        <end position="97"/>
    </location>
</feature>
<evidence type="ECO:0000313" key="2">
    <source>
        <dbReference type="EMBL" id="BCZ46516.1"/>
    </source>
</evidence>
<dbReference type="RefSeq" id="WP_224037991.1">
    <property type="nucleotide sequence ID" value="NZ_AP024849.1"/>
</dbReference>
<name>A0ABM7TBR6_9CLOT</name>
<accession>A0ABM7TBR6</accession>
<reference evidence="3" key="1">
    <citation type="submission" date="2021-07" db="EMBL/GenBank/DDBJ databases">
        <title>Complete genome sequencing of a Clostridium isolate.</title>
        <authorList>
            <person name="Ueki A."/>
            <person name="Tonouchi A."/>
        </authorList>
    </citation>
    <scope>NUCLEOTIDE SEQUENCE [LARGE SCALE GENOMIC DNA]</scope>
    <source>
        <strain evidence="3">C5S11</strain>
    </source>
</reference>
<keyword evidence="3" id="KW-1185">Reference proteome</keyword>
<protein>
    <submittedName>
        <fullName evidence="2">Uncharacterized protein</fullName>
    </submittedName>
</protein>
<feature type="transmembrane region" description="Helical" evidence="1">
    <location>
        <begin position="12"/>
        <end position="34"/>
    </location>
</feature>
<dbReference type="EMBL" id="AP024849">
    <property type="protein sequence ID" value="BCZ46516.1"/>
    <property type="molecule type" value="Genomic_DNA"/>
</dbReference>
<keyword evidence="1" id="KW-0472">Membrane</keyword>
<evidence type="ECO:0000256" key="1">
    <source>
        <dbReference type="SAM" id="Phobius"/>
    </source>
</evidence>
<feature type="transmembrane region" description="Helical" evidence="1">
    <location>
        <begin position="46"/>
        <end position="68"/>
    </location>
</feature>
<keyword evidence="1" id="KW-1133">Transmembrane helix</keyword>
<gene>
    <name evidence="2" type="ORF">psyc5s11_25830</name>
</gene>
<dbReference type="Proteomes" id="UP000824633">
    <property type="component" value="Chromosome"/>
</dbReference>
<keyword evidence="1" id="KW-0812">Transmembrane</keyword>
<evidence type="ECO:0000313" key="3">
    <source>
        <dbReference type="Proteomes" id="UP000824633"/>
    </source>
</evidence>
<proteinExistence type="predicted"/>
<sequence>MLISKISFTFKKAPFPAIMTVIYFVLFAGVYWLMTVTAIEPHYFKGLIFAVPFVCFGITTFFTVIGKLKIVTSSVITGCLIFILGFAMFCMFIYMAIIESTTVTTDIGKYERVLKLTGYPNNQLIKYFPDKIPVSTKNVVFSYCPAFLQGGENFNLKFETDSDSINNYSDEFSKKAKWIGKWSDNKTENNGIMIGTFGMIDYGVLPEDFTMYLFDSKPYHPNDWNHGFLSVFAVSKQRNEIIFHSEQW</sequence>
<organism evidence="2 3">
    <name type="scientific">Clostridium gelidum</name>
    <dbReference type="NCBI Taxonomy" id="704125"/>
    <lineage>
        <taxon>Bacteria</taxon>
        <taxon>Bacillati</taxon>
        <taxon>Bacillota</taxon>
        <taxon>Clostridia</taxon>
        <taxon>Eubacteriales</taxon>
        <taxon>Clostridiaceae</taxon>
        <taxon>Clostridium</taxon>
    </lineage>
</organism>